<reference evidence="1 2" key="1">
    <citation type="submission" date="2015-01" db="EMBL/GenBank/DDBJ databases">
        <title>Genome Assembly of Bacillus badius MTCC 1458.</title>
        <authorList>
            <person name="Verma A."/>
            <person name="Khatri I."/>
            <person name="Mual P."/>
            <person name="Subramanian S."/>
            <person name="Krishnamurthi S."/>
        </authorList>
    </citation>
    <scope>NUCLEOTIDE SEQUENCE [LARGE SCALE GENOMIC DNA]</scope>
    <source>
        <strain evidence="1 2">MTCC 1458</strain>
    </source>
</reference>
<evidence type="ECO:0000313" key="1">
    <source>
        <dbReference type="EMBL" id="KIL79701.1"/>
    </source>
</evidence>
<organism evidence="1 2">
    <name type="scientific">Bacillus badius</name>
    <dbReference type="NCBI Taxonomy" id="1455"/>
    <lineage>
        <taxon>Bacteria</taxon>
        <taxon>Bacillati</taxon>
        <taxon>Bacillota</taxon>
        <taxon>Bacilli</taxon>
        <taxon>Bacillales</taxon>
        <taxon>Bacillaceae</taxon>
        <taxon>Pseudobacillus</taxon>
    </lineage>
</organism>
<gene>
    <name evidence="1" type="ORF">SD77_2155</name>
</gene>
<protein>
    <recommendedName>
        <fullName evidence="3">Ribose 5-phosphate isomerase B</fullName>
    </recommendedName>
</protein>
<dbReference type="Proteomes" id="UP000031982">
    <property type="component" value="Unassembled WGS sequence"/>
</dbReference>
<comment type="caution">
    <text evidence="1">The sequence shown here is derived from an EMBL/GenBank/DDBJ whole genome shotgun (WGS) entry which is preliminary data.</text>
</comment>
<name>A0ABR5AY85_BACBA</name>
<evidence type="ECO:0008006" key="3">
    <source>
        <dbReference type="Google" id="ProtNLM"/>
    </source>
</evidence>
<evidence type="ECO:0000313" key="2">
    <source>
        <dbReference type="Proteomes" id="UP000031982"/>
    </source>
</evidence>
<keyword evidence="2" id="KW-1185">Reference proteome</keyword>
<dbReference type="EMBL" id="JXLP01000002">
    <property type="protein sequence ID" value="KIL79701.1"/>
    <property type="molecule type" value="Genomic_DNA"/>
</dbReference>
<sequence>MNRRRLLFYLSANIMAASVPAFKDRMFCKCIRQGKRVFCGAVSFIID</sequence>
<proteinExistence type="predicted"/>
<accession>A0ABR5AY85</accession>